<comment type="similarity">
    <text evidence="1">Belongs to the PPR family. P subfamily.</text>
</comment>
<dbReference type="Gene3D" id="1.25.40.10">
    <property type="entry name" value="Tetratricopeptide repeat domain"/>
    <property type="match status" value="1"/>
</dbReference>
<dbReference type="AlphaFoldDB" id="A0A843WIU1"/>
<feature type="repeat" description="PPR" evidence="3">
    <location>
        <begin position="220"/>
        <end position="254"/>
    </location>
</feature>
<feature type="compositionally biased region" description="Low complexity" evidence="4">
    <location>
        <begin position="21"/>
        <end position="39"/>
    </location>
</feature>
<dbReference type="InterPro" id="IPR033443">
    <property type="entry name" value="PROP1-like_PPR_dom"/>
</dbReference>
<evidence type="ECO:0000256" key="4">
    <source>
        <dbReference type="SAM" id="MobiDB-lite"/>
    </source>
</evidence>
<dbReference type="NCBIfam" id="TIGR00756">
    <property type="entry name" value="PPR"/>
    <property type="match status" value="2"/>
</dbReference>
<accession>A0A843WIU1</accession>
<evidence type="ECO:0000256" key="3">
    <source>
        <dbReference type="PROSITE-ProRule" id="PRU00708"/>
    </source>
</evidence>
<evidence type="ECO:0000256" key="1">
    <source>
        <dbReference type="ARBA" id="ARBA00007626"/>
    </source>
</evidence>
<dbReference type="EMBL" id="NMUH01003228">
    <property type="protein sequence ID" value="MQM04495.1"/>
    <property type="molecule type" value="Genomic_DNA"/>
</dbReference>
<name>A0A843WIU1_COLES</name>
<dbReference type="PROSITE" id="PS51375">
    <property type="entry name" value="PPR"/>
    <property type="match status" value="1"/>
</dbReference>
<dbReference type="InterPro" id="IPR011990">
    <property type="entry name" value="TPR-like_helical_dom_sf"/>
</dbReference>
<feature type="domain" description="PROP1-like PPR" evidence="5">
    <location>
        <begin position="116"/>
        <end position="263"/>
    </location>
</feature>
<dbReference type="InterPro" id="IPR044179">
    <property type="entry name" value="PPR5-like"/>
</dbReference>
<comment type="caution">
    <text evidence="6">The sequence shown here is derived from an EMBL/GenBank/DDBJ whole genome shotgun (WGS) entry which is preliminary data.</text>
</comment>
<gene>
    <name evidence="6" type="ORF">Taro_037297</name>
</gene>
<organism evidence="6 7">
    <name type="scientific">Colocasia esculenta</name>
    <name type="common">Wild taro</name>
    <name type="synonym">Arum esculentum</name>
    <dbReference type="NCBI Taxonomy" id="4460"/>
    <lineage>
        <taxon>Eukaryota</taxon>
        <taxon>Viridiplantae</taxon>
        <taxon>Streptophyta</taxon>
        <taxon>Embryophyta</taxon>
        <taxon>Tracheophyta</taxon>
        <taxon>Spermatophyta</taxon>
        <taxon>Magnoliopsida</taxon>
        <taxon>Liliopsida</taxon>
        <taxon>Araceae</taxon>
        <taxon>Aroideae</taxon>
        <taxon>Colocasieae</taxon>
        <taxon>Colocasia</taxon>
    </lineage>
</organism>
<dbReference type="GO" id="GO:0003729">
    <property type="term" value="F:mRNA binding"/>
    <property type="evidence" value="ECO:0007669"/>
    <property type="project" value="InterPro"/>
</dbReference>
<dbReference type="OrthoDB" id="411857at2759"/>
<keyword evidence="7" id="KW-1185">Reference proteome</keyword>
<proteinExistence type="inferred from homology"/>
<dbReference type="PANTHER" id="PTHR47874">
    <property type="entry name" value="EXPRESSED PROTEIN"/>
    <property type="match status" value="1"/>
</dbReference>
<evidence type="ECO:0000313" key="6">
    <source>
        <dbReference type="EMBL" id="MQM04495.1"/>
    </source>
</evidence>
<evidence type="ECO:0000256" key="2">
    <source>
        <dbReference type="ARBA" id="ARBA00022737"/>
    </source>
</evidence>
<feature type="region of interest" description="Disordered" evidence="4">
    <location>
        <begin position="20"/>
        <end position="45"/>
    </location>
</feature>
<dbReference type="Proteomes" id="UP000652761">
    <property type="component" value="Unassembled WGS sequence"/>
</dbReference>
<sequence>MPWFGRAFSVARCFSSRPLQTATAASPSSTPAGFPARSSSPPPLLARLLREPESGVKETLELDKETEEASSPGRKSDALFWEPLLVALRSSSPRKAHLVLEWKLEKLLEEDVREHKHFSNLITLCAKLENLPFAMRVFTTMESRGIRSSVSVFNALIHACISSDNVPHALSLFEIMSRGEDCKPNLATYNAFIAMRSKWGESKGMLGWYSAAKSAGFSPDVVTYQALITGFTRAGEFEDAGHYFEEMVASGIMPNVDILGCVLEGLCRQKKLGDVEEFWTFLLAGGWDVNERMVENILSLYTELSMVEEMEELLKTLQRNLNSTDLLFRVHCGIIKLYACLDRLDAVEYSVGRMLRNGMQFTCSGDVEAVISCYFRQEAYERLDLFLERVRRSYRLMKSTYDLLIAGYRRVGLQDRLEVVKKDMKNEGFA</sequence>
<reference evidence="6" key="1">
    <citation type="submission" date="2017-07" db="EMBL/GenBank/DDBJ databases">
        <title>Taro Niue Genome Assembly and Annotation.</title>
        <authorList>
            <person name="Atibalentja N."/>
            <person name="Keating K."/>
            <person name="Fields C.J."/>
        </authorList>
    </citation>
    <scope>NUCLEOTIDE SEQUENCE</scope>
    <source>
        <strain evidence="6">Niue_2</strain>
        <tissue evidence="6">Leaf</tissue>
    </source>
</reference>
<dbReference type="Pfam" id="PF17177">
    <property type="entry name" value="PPR_long"/>
    <property type="match status" value="1"/>
</dbReference>
<keyword evidence="2" id="KW-0677">Repeat</keyword>
<evidence type="ECO:0000259" key="5">
    <source>
        <dbReference type="Pfam" id="PF17177"/>
    </source>
</evidence>
<dbReference type="PANTHER" id="PTHR47874:SF4">
    <property type="entry name" value="EXPRESSED PROTEIN"/>
    <property type="match status" value="1"/>
</dbReference>
<dbReference type="InterPro" id="IPR002885">
    <property type="entry name" value="PPR_rpt"/>
</dbReference>
<evidence type="ECO:0000313" key="7">
    <source>
        <dbReference type="Proteomes" id="UP000652761"/>
    </source>
</evidence>
<protein>
    <recommendedName>
        <fullName evidence="5">PROP1-like PPR domain-containing protein</fullName>
    </recommendedName>
</protein>